<comment type="caution">
    <text evidence="1">The sequence shown here is derived from an EMBL/GenBank/DDBJ whole genome shotgun (WGS) entry which is preliminary data.</text>
</comment>
<reference evidence="1" key="1">
    <citation type="submission" date="2023-07" db="EMBL/GenBank/DDBJ databases">
        <title>draft genome sequence of fig (Ficus carica).</title>
        <authorList>
            <person name="Takahashi T."/>
            <person name="Nishimura K."/>
        </authorList>
    </citation>
    <scope>NUCLEOTIDE SEQUENCE</scope>
</reference>
<name>A0AA87Z018_FICCA</name>
<organism evidence="1 2">
    <name type="scientific">Ficus carica</name>
    <name type="common">Common fig</name>
    <dbReference type="NCBI Taxonomy" id="3494"/>
    <lineage>
        <taxon>Eukaryota</taxon>
        <taxon>Viridiplantae</taxon>
        <taxon>Streptophyta</taxon>
        <taxon>Embryophyta</taxon>
        <taxon>Tracheophyta</taxon>
        <taxon>Spermatophyta</taxon>
        <taxon>Magnoliopsida</taxon>
        <taxon>eudicotyledons</taxon>
        <taxon>Gunneridae</taxon>
        <taxon>Pentapetalae</taxon>
        <taxon>rosids</taxon>
        <taxon>fabids</taxon>
        <taxon>Rosales</taxon>
        <taxon>Moraceae</taxon>
        <taxon>Ficeae</taxon>
        <taxon>Ficus</taxon>
    </lineage>
</organism>
<evidence type="ECO:0000313" key="1">
    <source>
        <dbReference type="EMBL" id="GMN21285.1"/>
    </source>
</evidence>
<proteinExistence type="predicted"/>
<evidence type="ECO:0000313" key="2">
    <source>
        <dbReference type="Proteomes" id="UP001187192"/>
    </source>
</evidence>
<protein>
    <submittedName>
        <fullName evidence="1">Uncharacterized protein</fullName>
    </submittedName>
</protein>
<dbReference type="Proteomes" id="UP001187192">
    <property type="component" value="Unassembled WGS sequence"/>
</dbReference>
<sequence>MERSAKEEVPMDEMTEDGKKVLLRNHLQLVTYYLKEEQGNSEVSSDQGNKMAEGRNDATSCEGIYEDAFSLGDLVKTVKLVEENGRPSPQLLKLMWYIAVENGVSLLKI</sequence>
<accession>A0AA87Z018</accession>
<dbReference type="Gramene" id="FCD_00029606-RA">
    <property type="protein sequence ID" value="FCD_00029606-RA:cds"/>
    <property type="gene ID" value="FCD_00029606"/>
</dbReference>
<keyword evidence="2" id="KW-1185">Reference proteome</keyword>
<gene>
    <name evidence="1" type="ORF">TIFTF001_045475</name>
</gene>
<dbReference type="EMBL" id="BTGU01003992">
    <property type="protein sequence ID" value="GMN21285.1"/>
    <property type="molecule type" value="Genomic_DNA"/>
</dbReference>
<dbReference type="AlphaFoldDB" id="A0AA87Z018"/>